<dbReference type="STRING" id="71139.A0A059DH40"/>
<reference evidence="2" key="1">
    <citation type="submission" date="2013-07" db="EMBL/GenBank/DDBJ databases">
        <title>The genome of Eucalyptus grandis.</title>
        <authorList>
            <person name="Schmutz J."/>
            <person name="Hayes R."/>
            <person name="Myburg A."/>
            <person name="Tuskan G."/>
            <person name="Grattapaglia D."/>
            <person name="Rokhsar D.S."/>
        </authorList>
    </citation>
    <scope>NUCLEOTIDE SEQUENCE</scope>
    <source>
        <tissue evidence="2">Leaf extractions</tissue>
    </source>
</reference>
<gene>
    <name evidence="2" type="ORF">EUGRSUZ_A01811</name>
</gene>
<feature type="compositionally biased region" description="Low complexity" evidence="1">
    <location>
        <begin position="297"/>
        <end position="310"/>
    </location>
</feature>
<dbReference type="EMBL" id="KK198753">
    <property type="protein sequence ID" value="KCW89525.1"/>
    <property type="molecule type" value="Genomic_DNA"/>
</dbReference>
<evidence type="ECO:0000256" key="1">
    <source>
        <dbReference type="SAM" id="MobiDB-lite"/>
    </source>
</evidence>
<feature type="compositionally biased region" description="Basic residues" evidence="1">
    <location>
        <begin position="412"/>
        <end position="421"/>
    </location>
</feature>
<dbReference type="PANTHER" id="PTHR35497:SF1">
    <property type="entry name" value="ACYL-UDP-N-ACETYLGLUCOSAMINE O-ACYLTRANSFERASE"/>
    <property type="match status" value="1"/>
</dbReference>
<evidence type="ECO:0008006" key="3">
    <source>
        <dbReference type="Google" id="ProtNLM"/>
    </source>
</evidence>
<protein>
    <recommendedName>
        <fullName evidence="3">C2H2-type domain-containing protein</fullName>
    </recommendedName>
</protein>
<dbReference type="OMA" id="LCNQYDS"/>
<dbReference type="InParanoid" id="A0A059DH40"/>
<dbReference type="eggNOG" id="ENOG502QTXR">
    <property type="taxonomic scope" value="Eukaryota"/>
</dbReference>
<accession>A0A059DH40</accession>
<evidence type="ECO:0000313" key="2">
    <source>
        <dbReference type="EMBL" id="KCW89525.1"/>
    </source>
</evidence>
<dbReference type="OrthoDB" id="1876367at2759"/>
<feature type="region of interest" description="Disordered" evidence="1">
    <location>
        <begin position="269"/>
        <end position="310"/>
    </location>
</feature>
<feature type="region of interest" description="Disordered" evidence="1">
    <location>
        <begin position="411"/>
        <end position="433"/>
    </location>
</feature>
<dbReference type="PANTHER" id="PTHR35497">
    <property type="entry name" value="ACYL-UDP-N-ACETYLGLUCOSAMINE O-ACYLTRANSFERASE"/>
    <property type="match status" value="1"/>
</dbReference>
<proteinExistence type="predicted"/>
<organism evidence="2">
    <name type="scientific">Eucalyptus grandis</name>
    <name type="common">Flooded gum</name>
    <dbReference type="NCBI Taxonomy" id="71139"/>
    <lineage>
        <taxon>Eukaryota</taxon>
        <taxon>Viridiplantae</taxon>
        <taxon>Streptophyta</taxon>
        <taxon>Embryophyta</taxon>
        <taxon>Tracheophyta</taxon>
        <taxon>Spermatophyta</taxon>
        <taxon>Magnoliopsida</taxon>
        <taxon>eudicotyledons</taxon>
        <taxon>Gunneridae</taxon>
        <taxon>Pentapetalae</taxon>
        <taxon>rosids</taxon>
        <taxon>malvids</taxon>
        <taxon>Myrtales</taxon>
        <taxon>Myrtaceae</taxon>
        <taxon>Myrtoideae</taxon>
        <taxon>Eucalypteae</taxon>
        <taxon>Eucalyptus</taxon>
    </lineage>
</organism>
<name>A0A059DH40_EUCGR</name>
<dbReference type="Gramene" id="KCW89525">
    <property type="protein sequence ID" value="KCW89525"/>
    <property type="gene ID" value="EUGRSUZ_A01811"/>
</dbReference>
<dbReference type="FunCoup" id="A0A059DH40">
    <property type="interactions" value="2628"/>
</dbReference>
<sequence length="535" mass="60044">MEGRRALTFPRSDAHSLREQAARTVLRNVRLQGHTYVELREDNRKFIFFCTLCLSPCYGDSVLFDHLKGNLHSERLATAKDTLLGPNPWPFNDGVLFFARSAEEDKQVDIANGGQNSLLELNENENLAIVQYNENSKLATNGHDGLHNALLGGKVSSCLESLDGDGGDGYLLIPDVLVKDEICDLHAKLLGVGRIAARFLEKDEVLNGISRIWCEWLRKEIPVDNDPLQISKHDFAIVTLGYNYDLGRKGLFGEVKTLLSSSPLLALEDGGNNDRKRKQSFSDPEDISDSLNNQYDSSGEGSSTSNASSPRLLLDRYDDQLLRARITSSKAVRKEVRRHQRIAAERMCDICQQKMLPGKDVATLINMKTGKLACSSRNLNGAYHVFHISCLIHWVLLCEFEMATSHLENPKVRRKSRKKNGPKCIKSREDGDRKAAPVQIHSVFCPECQGTGVMVEGDNLENPSVPLSEMFRFKIKGSDARRAWMKSPERLQNCSVGFHFPQDSEGQFEEKVVTMKLLNFYEAIDCGSPERSRDL</sequence>
<dbReference type="KEGG" id="egr:104440633"/>
<dbReference type="AlphaFoldDB" id="A0A059DH40"/>